<dbReference type="GO" id="GO:0009807">
    <property type="term" value="P:lignan biosynthetic process"/>
    <property type="evidence" value="ECO:0000318"/>
    <property type="project" value="GO_Central"/>
</dbReference>
<dbReference type="Pfam" id="PF05368">
    <property type="entry name" value="NmrA"/>
    <property type="match status" value="1"/>
</dbReference>
<dbReference type="GO" id="GO:0050664">
    <property type="term" value="F:oxidoreductase activity, acting on NAD(P)H, oxygen as acceptor"/>
    <property type="evidence" value="ECO:0000318"/>
    <property type="project" value="GO_Central"/>
</dbReference>
<dbReference type="HOGENOM" id="CLU_060833_0_1_1"/>
<dbReference type="Gramene" id="ERN20658">
    <property type="protein sequence ID" value="ERN20658"/>
    <property type="gene ID" value="AMTR_s00070p00172580"/>
</dbReference>
<dbReference type="SUPFAM" id="SSF51735">
    <property type="entry name" value="NAD(P)-binding Rossmann-fold domains"/>
    <property type="match status" value="1"/>
</dbReference>
<dbReference type="Gene3D" id="3.90.25.10">
    <property type="entry name" value="UDP-galactose 4-epimerase, domain 1"/>
    <property type="match status" value="1"/>
</dbReference>
<dbReference type="OrthoDB" id="419598at2759"/>
<dbReference type="KEGG" id="atr:18449080"/>
<accession>U5DJ74</accession>
<name>U5DJ74_AMBTC</name>
<gene>
    <name evidence="4" type="ORF">AMTR_s00070p00172580</name>
</gene>
<proteinExistence type="predicted"/>
<dbReference type="InterPro" id="IPR036291">
    <property type="entry name" value="NAD(P)-bd_dom_sf"/>
</dbReference>
<dbReference type="InterPro" id="IPR050608">
    <property type="entry name" value="NmrA-type/Isoflavone_red_sf"/>
</dbReference>
<keyword evidence="1" id="KW-0521">NADP</keyword>
<keyword evidence="5" id="KW-1185">Reference proteome</keyword>
<reference evidence="5" key="1">
    <citation type="journal article" date="2013" name="Science">
        <title>The Amborella genome and the evolution of flowering plants.</title>
        <authorList>
            <consortium name="Amborella Genome Project"/>
        </authorList>
    </citation>
    <scope>NUCLEOTIDE SEQUENCE [LARGE SCALE GENOMIC DNA]</scope>
</reference>
<dbReference type="eggNOG" id="ENOG502QU4V">
    <property type="taxonomic scope" value="Eukaryota"/>
</dbReference>
<dbReference type="InterPro" id="IPR045312">
    <property type="entry name" value="PCBER-like"/>
</dbReference>
<dbReference type="AlphaFoldDB" id="U5DJ74"/>
<evidence type="ECO:0000259" key="3">
    <source>
        <dbReference type="Pfam" id="PF05368"/>
    </source>
</evidence>
<evidence type="ECO:0000256" key="1">
    <source>
        <dbReference type="ARBA" id="ARBA00022857"/>
    </source>
</evidence>
<evidence type="ECO:0000313" key="4">
    <source>
        <dbReference type="EMBL" id="ERN20658.1"/>
    </source>
</evidence>
<feature type="domain" description="NmrA-like" evidence="3">
    <location>
        <begin position="4"/>
        <end position="295"/>
    </location>
</feature>
<dbReference type="EMBL" id="KI392058">
    <property type="protein sequence ID" value="ERN20658.1"/>
    <property type="molecule type" value="Genomic_DNA"/>
</dbReference>
<keyword evidence="2" id="KW-0560">Oxidoreductase</keyword>
<dbReference type="STRING" id="13333.U5DJ74"/>
<dbReference type="PANTHER" id="PTHR43349:SF43">
    <property type="entry name" value="ISOEUGENOL SYNTHASE 1-LIKE"/>
    <property type="match status" value="1"/>
</dbReference>
<dbReference type="OMA" id="IMMANDR"/>
<protein>
    <recommendedName>
        <fullName evidence="3">NmrA-like domain-containing protein</fullName>
    </recommendedName>
</protein>
<dbReference type="PANTHER" id="PTHR43349">
    <property type="entry name" value="PINORESINOL REDUCTASE-RELATED"/>
    <property type="match status" value="1"/>
</dbReference>
<organism evidence="4 5">
    <name type="scientific">Amborella trichopoda</name>
    <dbReference type="NCBI Taxonomy" id="13333"/>
    <lineage>
        <taxon>Eukaryota</taxon>
        <taxon>Viridiplantae</taxon>
        <taxon>Streptophyta</taxon>
        <taxon>Embryophyta</taxon>
        <taxon>Tracheophyta</taxon>
        <taxon>Spermatophyta</taxon>
        <taxon>Magnoliopsida</taxon>
        <taxon>Amborellales</taxon>
        <taxon>Amborellaceae</taxon>
        <taxon>Amborella</taxon>
    </lineage>
</organism>
<dbReference type="Gene3D" id="3.40.50.720">
    <property type="entry name" value="NAD(P)-binding Rossmann-like Domain"/>
    <property type="match status" value="1"/>
</dbReference>
<sequence>MSWKSKILIIGGTGYLGKFMVKASISMGHPTDVYSRPSTKASDSSSKIQVIHDFESMGVHIIQGYLDDYDKLPSVFQQIDVVISLLPVPQHLEQLRIIDAIKEVGNIKRFFPSEFGVESRRAHSLRPFQRIIDNKKEIQRAIKEAGISYTIVAGNGFGAYFVDYLLNPQHQRDEITIYGDGHAKAVLNFEEDIAAFTIRSVDDVCTLNRLVICKPPKNIISQLDMISLREKRCRKTLKKRYISEEEVIKLIESLPHPENVGPAILHYLFVAGQSNLELEEDDLELSNLYPDYKYTPIVHLIDVLALNPLQIKRATLG</sequence>
<evidence type="ECO:0000256" key="2">
    <source>
        <dbReference type="ARBA" id="ARBA00023002"/>
    </source>
</evidence>
<evidence type="ECO:0000313" key="5">
    <source>
        <dbReference type="Proteomes" id="UP000017836"/>
    </source>
</evidence>
<dbReference type="Proteomes" id="UP000017836">
    <property type="component" value="Unassembled WGS sequence"/>
</dbReference>
<dbReference type="CDD" id="cd05259">
    <property type="entry name" value="PCBER_SDR_a"/>
    <property type="match status" value="1"/>
</dbReference>
<dbReference type="InterPro" id="IPR008030">
    <property type="entry name" value="NmrA-like"/>
</dbReference>